<protein>
    <submittedName>
        <fullName evidence="2">Uncharacterized protein</fullName>
    </submittedName>
</protein>
<feature type="compositionally biased region" description="Acidic residues" evidence="1">
    <location>
        <begin position="13"/>
        <end position="33"/>
    </location>
</feature>
<feature type="compositionally biased region" description="Basic and acidic residues" evidence="1">
    <location>
        <begin position="1"/>
        <end position="12"/>
    </location>
</feature>
<comment type="caution">
    <text evidence="2">The sequence shown here is derived from an EMBL/GenBank/DDBJ whole genome shotgun (WGS) entry which is preliminary data.</text>
</comment>
<name>A0A8S0VKI0_OLEEU</name>
<evidence type="ECO:0000313" key="3">
    <source>
        <dbReference type="Proteomes" id="UP000594638"/>
    </source>
</evidence>
<sequence length="78" mass="8932">MARERNLRRIEPKEDDDGEQTELEDTKDEEGNDTEAPHSKFAGKKKGKAKKDGSNNAFSASSLVYLEKEMMRIMKIQE</sequence>
<proteinExistence type="predicted"/>
<dbReference type="EMBL" id="CACTIH010009527">
    <property type="protein sequence ID" value="CAA3032114.1"/>
    <property type="molecule type" value="Genomic_DNA"/>
</dbReference>
<keyword evidence="3" id="KW-1185">Reference proteome</keyword>
<evidence type="ECO:0000256" key="1">
    <source>
        <dbReference type="SAM" id="MobiDB-lite"/>
    </source>
</evidence>
<evidence type="ECO:0000313" key="2">
    <source>
        <dbReference type="EMBL" id="CAA3032114.1"/>
    </source>
</evidence>
<gene>
    <name evidence="2" type="ORF">OLEA9_A086540</name>
</gene>
<dbReference type="Gramene" id="OE9A086540T2">
    <property type="protein sequence ID" value="OE9A086540C2"/>
    <property type="gene ID" value="OE9A086540"/>
</dbReference>
<organism evidence="2 3">
    <name type="scientific">Olea europaea subsp. europaea</name>
    <dbReference type="NCBI Taxonomy" id="158383"/>
    <lineage>
        <taxon>Eukaryota</taxon>
        <taxon>Viridiplantae</taxon>
        <taxon>Streptophyta</taxon>
        <taxon>Embryophyta</taxon>
        <taxon>Tracheophyta</taxon>
        <taxon>Spermatophyta</taxon>
        <taxon>Magnoliopsida</taxon>
        <taxon>eudicotyledons</taxon>
        <taxon>Gunneridae</taxon>
        <taxon>Pentapetalae</taxon>
        <taxon>asterids</taxon>
        <taxon>lamiids</taxon>
        <taxon>Lamiales</taxon>
        <taxon>Oleaceae</taxon>
        <taxon>Oleeae</taxon>
        <taxon>Olea</taxon>
    </lineage>
</organism>
<accession>A0A8S0VKI0</accession>
<dbReference type="Proteomes" id="UP000594638">
    <property type="component" value="Unassembled WGS sequence"/>
</dbReference>
<dbReference type="AlphaFoldDB" id="A0A8S0VKI0"/>
<feature type="region of interest" description="Disordered" evidence="1">
    <location>
        <begin position="1"/>
        <end position="61"/>
    </location>
</feature>
<reference evidence="2 3" key="1">
    <citation type="submission" date="2019-12" db="EMBL/GenBank/DDBJ databases">
        <authorList>
            <person name="Alioto T."/>
            <person name="Alioto T."/>
            <person name="Gomez Garrido J."/>
        </authorList>
    </citation>
    <scope>NUCLEOTIDE SEQUENCE [LARGE SCALE GENOMIC DNA]</scope>
</reference>